<dbReference type="Pfam" id="PF00314">
    <property type="entry name" value="Thaumatin"/>
    <property type="match status" value="1"/>
</dbReference>
<dbReference type="PROSITE" id="PS51367">
    <property type="entry name" value="THAUMATIN_2"/>
    <property type="match status" value="1"/>
</dbReference>
<keyword evidence="4" id="KW-1185">Reference proteome</keyword>
<sequence>MALLQVVLAISLWSTIAFADVVFEIVNREPGPVWVGIQGNPGHAHLRGGGFNLNQGQSTSVNAPDNWAGRFWPRTWCDSNSKHCLTGDCGNRLECNGAGGNPPATLLEITLKGDAGKDFYDISLVDGFNIRGSIQPIGGVGDGSRYSCRPAACFADVNGGCPNELRVNHNGMVIACQSACNKFRNSEYCCTGSHSTPQTCPPSRYSNYFKGQCPDAYSYAYDDRKSTFTCKSNRYRIQFGG</sequence>
<dbReference type="InterPro" id="IPR037176">
    <property type="entry name" value="Osmotin/thaumatin-like_sf"/>
</dbReference>
<dbReference type="SMART" id="SM00205">
    <property type="entry name" value="THN"/>
    <property type="match status" value="1"/>
</dbReference>
<evidence type="ECO:0000313" key="4">
    <source>
        <dbReference type="Proteomes" id="UP000625711"/>
    </source>
</evidence>
<dbReference type="Proteomes" id="UP000625711">
    <property type="component" value="Unassembled WGS sequence"/>
</dbReference>
<evidence type="ECO:0000256" key="2">
    <source>
        <dbReference type="SAM" id="SignalP"/>
    </source>
</evidence>
<dbReference type="InterPro" id="IPR001938">
    <property type="entry name" value="Thaumatin"/>
</dbReference>
<protein>
    <recommendedName>
        <fullName evidence="5">Thaumatin-like protein</fullName>
    </recommendedName>
</protein>
<dbReference type="PIRSF" id="PIRSF002703">
    <property type="entry name" value="Thaumatin"/>
    <property type="match status" value="1"/>
</dbReference>
<name>A0A834M5Y6_RHYFE</name>
<feature type="disulfide bond" evidence="1">
    <location>
        <begin position="190"/>
        <end position="200"/>
    </location>
</feature>
<organism evidence="3 4">
    <name type="scientific">Rhynchophorus ferrugineus</name>
    <name type="common">Red palm weevil</name>
    <name type="synonym">Curculio ferrugineus</name>
    <dbReference type="NCBI Taxonomy" id="354439"/>
    <lineage>
        <taxon>Eukaryota</taxon>
        <taxon>Metazoa</taxon>
        <taxon>Ecdysozoa</taxon>
        <taxon>Arthropoda</taxon>
        <taxon>Hexapoda</taxon>
        <taxon>Insecta</taxon>
        <taxon>Pterygota</taxon>
        <taxon>Neoptera</taxon>
        <taxon>Endopterygota</taxon>
        <taxon>Coleoptera</taxon>
        <taxon>Polyphaga</taxon>
        <taxon>Cucujiformia</taxon>
        <taxon>Curculionidae</taxon>
        <taxon>Dryophthorinae</taxon>
        <taxon>Rhynchophorus</taxon>
    </lineage>
</organism>
<dbReference type="EMBL" id="JAACXV010014245">
    <property type="protein sequence ID" value="KAF7269251.1"/>
    <property type="molecule type" value="Genomic_DNA"/>
</dbReference>
<feature type="disulfide bond" evidence="1">
    <location>
        <begin position="180"/>
        <end position="189"/>
    </location>
</feature>
<reference evidence="3" key="1">
    <citation type="submission" date="2020-08" db="EMBL/GenBank/DDBJ databases">
        <title>Genome sequencing and assembly of the red palm weevil Rhynchophorus ferrugineus.</title>
        <authorList>
            <person name="Dias G.B."/>
            <person name="Bergman C.M."/>
            <person name="Manee M."/>
        </authorList>
    </citation>
    <scope>NUCLEOTIDE SEQUENCE</scope>
    <source>
        <strain evidence="3">AA-2017</strain>
        <tissue evidence="3">Whole larva</tissue>
    </source>
</reference>
<gene>
    <name evidence="3" type="ORF">GWI33_017707</name>
</gene>
<feature type="chain" id="PRO_5032459491" description="Thaumatin-like protein" evidence="2">
    <location>
        <begin position="20"/>
        <end position="241"/>
    </location>
</feature>
<keyword evidence="1" id="KW-1015">Disulfide bond</keyword>
<accession>A0A834M5Y6</accession>
<dbReference type="PANTHER" id="PTHR31048">
    <property type="entry name" value="OS03G0233200 PROTEIN"/>
    <property type="match status" value="1"/>
</dbReference>
<evidence type="ECO:0008006" key="5">
    <source>
        <dbReference type="Google" id="ProtNLM"/>
    </source>
</evidence>
<feature type="disulfide bond" evidence="1">
    <location>
        <begin position="161"/>
        <end position="176"/>
    </location>
</feature>
<feature type="signal peptide" evidence="2">
    <location>
        <begin position="1"/>
        <end position="19"/>
    </location>
</feature>
<keyword evidence="2" id="KW-0732">Signal</keyword>
<feature type="disulfide bond" evidence="1">
    <location>
        <begin position="77"/>
        <end position="84"/>
    </location>
</feature>
<feature type="disulfide bond" evidence="1">
    <location>
        <begin position="153"/>
        <end position="213"/>
    </location>
</feature>
<comment type="caution">
    <text evidence="3">The sequence shown here is derived from an EMBL/GenBank/DDBJ whole genome shotgun (WGS) entry which is preliminary data.</text>
</comment>
<feature type="disulfide bond" evidence="1">
    <location>
        <begin position="89"/>
        <end position="95"/>
    </location>
</feature>
<feature type="disulfide bond" evidence="1">
    <location>
        <begin position="148"/>
        <end position="230"/>
    </location>
</feature>
<proteinExistence type="predicted"/>
<dbReference type="SUPFAM" id="SSF49870">
    <property type="entry name" value="Osmotin, thaumatin-like protein"/>
    <property type="match status" value="1"/>
</dbReference>
<evidence type="ECO:0000256" key="1">
    <source>
        <dbReference type="PIRSR" id="PIRSR002703-1"/>
    </source>
</evidence>
<dbReference type="AlphaFoldDB" id="A0A834M5Y6"/>
<dbReference type="FunFam" id="2.60.110.10:FF:000004">
    <property type="entry name" value="THAUMATIN-LIKE PROTEIN 1"/>
    <property type="match status" value="1"/>
</dbReference>
<evidence type="ECO:0000313" key="3">
    <source>
        <dbReference type="EMBL" id="KAF7269251.1"/>
    </source>
</evidence>
<dbReference type="PRINTS" id="PR00347">
    <property type="entry name" value="THAUMATIN"/>
</dbReference>
<dbReference type="Gene3D" id="2.60.110.10">
    <property type="entry name" value="Thaumatin"/>
    <property type="match status" value="1"/>
</dbReference>
<dbReference type="OrthoDB" id="430315at2759"/>
<dbReference type="CDD" id="cd09218">
    <property type="entry name" value="TLP-PA"/>
    <property type="match status" value="1"/>
</dbReference>